<protein>
    <submittedName>
        <fullName evidence="2">Uncharacterized protein</fullName>
    </submittedName>
</protein>
<sequence>MCHGHPRHHSCSHQSTGYQTPYPNVSFAVSQPLIASCPLANCDFRSAGGGEWTCCKCGGRNTSGWCSNMSRKPEWEKNPVTNEWEWIERCDHGCCRSCGKAGPANTSELDESGHPTGRLPSHRPGAPNSRSGFTPPAAEAVIQTSLPGSGREAENEAHRDSSTPSRK</sequence>
<feature type="region of interest" description="Disordered" evidence="1">
    <location>
        <begin position="101"/>
        <end position="167"/>
    </location>
</feature>
<dbReference type="KEGG" id="mtm:MYCTH_2120909"/>
<evidence type="ECO:0000256" key="1">
    <source>
        <dbReference type="SAM" id="MobiDB-lite"/>
    </source>
</evidence>
<gene>
    <name evidence="2" type="ORF">MYCTH_2120909</name>
</gene>
<evidence type="ECO:0000313" key="2">
    <source>
        <dbReference type="EMBL" id="AEO60998.1"/>
    </source>
</evidence>
<dbReference type="eggNOG" id="ENOG502RF09">
    <property type="taxonomic scope" value="Eukaryota"/>
</dbReference>
<name>G2QM18_THET4</name>
<dbReference type="InParanoid" id="G2QM18"/>
<dbReference type="EMBL" id="CP003007">
    <property type="protein sequence ID" value="AEO60998.1"/>
    <property type="molecule type" value="Genomic_DNA"/>
</dbReference>
<accession>G2QM18</accession>
<dbReference type="AlphaFoldDB" id="G2QM18"/>
<dbReference type="VEuPathDB" id="FungiDB:MYCTH_2120909"/>
<reference evidence="2 3" key="1">
    <citation type="journal article" date="2011" name="Nat. Biotechnol.">
        <title>Comparative genomic analysis of the thermophilic biomass-degrading fungi Myceliophthora thermophila and Thielavia terrestris.</title>
        <authorList>
            <person name="Berka R.M."/>
            <person name="Grigoriev I.V."/>
            <person name="Otillar R."/>
            <person name="Salamov A."/>
            <person name="Grimwood J."/>
            <person name="Reid I."/>
            <person name="Ishmael N."/>
            <person name="John T."/>
            <person name="Darmond C."/>
            <person name="Moisan M.-C."/>
            <person name="Henrissat B."/>
            <person name="Coutinho P.M."/>
            <person name="Lombard V."/>
            <person name="Natvig D.O."/>
            <person name="Lindquist E."/>
            <person name="Schmutz J."/>
            <person name="Lucas S."/>
            <person name="Harris P."/>
            <person name="Powlowski J."/>
            <person name="Bellemare A."/>
            <person name="Taylor D."/>
            <person name="Butler G."/>
            <person name="de Vries R.P."/>
            <person name="Allijn I.E."/>
            <person name="van den Brink J."/>
            <person name="Ushinsky S."/>
            <person name="Storms R."/>
            <person name="Powell A.J."/>
            <person name="Paulsen I.T."/>
            <person name="Elbourne L.D.H."/>
            <person name="Baker S.E."/>
            <person name="Magnuson J."/>
            <person name="LaBoissiere S."/>
            <person name="Clutterbuck A.J."/>
            <person name="Martinez D."/>
            <person name="Wogulis M."/>
            <person name="de Leon A.L."/>
            <person name="Rey M.W."/>
            <person name="Tsang A."/>
        </authorList>
    </citation>
    <scope>NUCLEOTIDE SEQUENCE [LARGE SCALE GENOMIC DNA]</scope>
    <source>
        <strain evidence="3">ATCC 42464 / BCRC 31852 / DSM 1799</strain>
    </source>
</reference>
<dbReference type="GeneID" id="11514458"/>
<dbReference type="HOGENOM" id="CLU_096155_1_0_1"/>
<keyword evidence="3" id="KW-1185">Reference proteome</keyword>
<organism evidence="2 3">
    <name type="scientific">Thermothelomyces thermophilus (strain ATCC 42464 / BCRC 31852 / DSM 1799)</name>
    <name type="common">Sporotrichum thermophile</name>
    <dbReference type="NCBI Taxonomy" id="573729"/>
    <lineage>
        <taxon>Eukaryota</taxon>
        <taxon>Fungi</taxon>
        <taxon>Dikarya</taxon>
        <taxon>Ascomycota</taxon>
        <taxon>Pezizomycotina</taxon>
        <taxon>Sordariomycetes</taxon>
        <taxon>Sordariomycetidae</taxon>
        <taxon>Sordariales</taxon>
        <taxon>Chaetomiaceae</taxon>
        <taxon>Thermothelomyces</taxon>
    </lineage>
</organism>
<dbReference type="Proteomes" id="UP000007322">
    <property type="component" value="Chromosome 6"/>
</dbReference>
<dbReference type="OrthoDB" id="4629699at2759"/>
<proteinExistence type="predicted"/>
<feature type="compositionally biased region" description="Basic and acidic residues" evidence="1">
    <location>
        <begin position="151"/>
        <end position="161"/>
    </location>
</feature>
<dbReference type="RefSeq" id="XP_003666243.1">
    <property type="nucleotide sequence ID" value="XM_003666195.1"/>
</dbReference>
<evidence type="ECO:0000313" key="3">
    <source>
        <dbReference type="Proteomes" id="UP000007322"/>
    </source>
</evidence>